<feature type="transmembrane region" description="Helical" evidence="1">
    <location>
        <begin position="82"/>
        <end position="115"/>
    </location>
</feature>
<evidence type="ECO:0000259" key="2">
    <source>
        <dbReference type="Pfam" id="PF07331"/>
    </source>
</evidence>
<evidence type="ECO:0000313" key="3">
    <source>
        <dbReference type="EMBL" id="KIX11246.1"/>
    </source>
</evidence>
<protein>
    <recommendedName>
        <fullName evidence="2">DUF1468 domain-containing protein</fullName>
    </recommendedName>
</protein>
<reference evidence="3 4" key="1">
    <citation type="submission" date="2013-11" db="EMBL/GenBank/DDBJ databases">
        <title>Metagenomic analysis of a methanogenic consortium involved in long chain n-alkane degradation.</title>
        <authorList>
            <person name="Davidova I.A."/>
            <person name="Callaghan A.V."/>
            <person name="Wawrik B."/>
            <person name="Pruitt S."/>
            <person name="Marks C."/>
            <person name="Duncan K.E."/>
            <person name="Suflita J.M."/>
        </authorList>
    </citation>
    <scope>NUCLEOTIDE SEQUENCE [LARGE SCALE GENOMIC DNA]</scope>
    <source>
        <strain evidence="3 4">SPR</strain>
    </source>
</reference>
<keyword evidence="1" id="KW-0472">Membrane</keyword>
<feature type="transmembrane region" description="Helical" evidence="1">
    <location>
        <begin position="121"/>
        <end position="139"/>
    </location>
</feature>
<dbReference type="Proteomes" id="UP000032233">
    <property type="component" value="Unassembled WGS sequence"/>
</dbReference>
<keyword evidence="4" id="KW-1185">Reference proteome</keyword>
<dbReference type="Pfam" id="PF07331">
    <property type="entry name" value="TctB"/>
    <property type="match status" value="1"/>
</dbReference>
<feature type="domain" description="DUF1468" evidence="2">
    <location>
        <begin position="9"/>
        <end position="148"/>
    </location>
</feature>
<name>A0A0D2J6C5_9BACT</name>
<dbReference type="InterPro" id="IPR009936">
    <property type="entry name" value="DUF1468"/>
</dbReference>
<dbReference type="RefSeq" id="WP_052515563.1">
    <property type="nucleotide sequence ID" value="NZ_AZAC01000067.1"/>
</dbReference>
<feature type="transmembrane region" description="Helical" evidence="1">
    <location>
        <begin position="42"/>
        <end position="61"/>
    </location>
</feature>
<proteinExistence type="predicted"/>
<evidence type="ECO:0000313" key="4">
    <source>
        <dbReference type="Proteomes" id="UP000032233"/>
    </source>
</evidence>
<dbReference type="AlphaFoldDB" id="A0A0D2J6C5"/>
<keyword evidence="1" id="KW-1133">Transmembrane helix</keyword>
<dbReference type="EMBL" id="AZAC01000067">
    <property type="protein sequence ID" value="KIX11246.1"/>
    <property type="molecule type" value="Genomic_DNA"/>
</dbReference>
<keyword evidence="1" id="KW-0812">Transmembrane</keyword>
<accession>A0A0D2J6C5</accession>
<gene>
    <name evidence="3" type="ORF">X474_25870</name>
</gene>
<organism evidence="3 4">
    <name type="scientific">Dethiosulfatarculus sandiegensis</name>
    <dbReference type="NCBI Taxonomy" id="1429043"/>
    <lineage>
        <taxon>Bacteria</taxon>
        <taxon>Pseudomonadati</taxon>
        <taxon>Thermodesulfobacteriota</taxon>
        <taxon>Desulfarculia</taxon>
        <taxon>Desulfarculales</taxon>
        <taxon>Desulfarculaceae</taxon>
        <taxon>Dethiosulfatarculus</taxon>
    </lineage>
</organism>
<evidence type="ECO:0000256" key="1">
    <source>
        <dbReference type="SAM" id="Phobius"/>
    </source>
</evidence>
<comment type="caution">
    <text evidence="3">The sequence shown here is derived from an EMBL/GenBank/DDBJ whole genome shotgun (WGS) entry which is preliminary data.</text>
</comment>
<dbReference type="STRING" id="1429043.X474_25870"/>
<sequence>MAFLKRDVFAGLILMAFSLLLFFVLIPNQVEPAAGGPIALSPRLFCYVTAFLLLALSINLTSSALRSAEEAEEQTGNSLVRAAIAVVVSSVYVAGISFLGYFASTALALLFFLFFFGAKEIKTVFLFLLVILPFIYLLFVKGLKVILPEGLFI</sequence>
<dbReference type="InParanoid" id="A0A0D2J6C5"/>